<dbReference type="Proteomes" id="UP000789390">
    <property type="component" value="Unassembled WGS sequence"/>
</dbReference>
<dbReference type="OrthoDB" id="6375474at2759"/>
<accession>A0A8J2WKW3</accession>
<dbReference type="AlphaFoldDB" id="A0A8J2WKW3"/>
<evidence type="ECO:0000256" key="2">
    <source>
        <dbReference type="SAM" id="MobiDB-lite"/>
    </source>
</evidence>
<evidence type="ECO:0000313" key="4">
    <source>
        <dbReference type="EMBL" id="CAH0108527.1"/>
    </source>
</evidence>
<protein>
    <recommendedName>
        <fullName evidence="3">SWIM-type domain-containing protein</fullName>
    </recommendedName>
</protein>
<feature type="compositionally biased region" description="Basic residues" evidence="2">
    <location>
        <begin position="720"/>
        <end position="738"/>
    </location>
</feature>
<reference evidence="4" key="1">
    <citation type="submission" date="2021-11" db="EMBL/GenBank/DDBJ databases">
        <authorList>
            <person name="Schell T."/>
        </authorList>
    </citation>
    <scope>NUCLEOTIDE SEQUENCE</scope>
    <source>
        <strain evidence="4">M5</strain>
    </source>
</reference>
<feature type="domain" description="SWIM-type" evidence="3">
    <location>
        <begin position="526"/>
        <end position="558"/>
    </location>
</feature>
<gene>
    <name evidence="4" type="ORF">DGAL_LOCUS11919</name>
</gene>
<dbReference type="GO" id="GO:0008270">
    <property type="term" value="F:zinc ion binding"/>
    <property type="evidence" value="ECO:0007669"/>
    <property type="project" value="UniProtKB-KW"/>
</dbReference>
<keyword evidence="1" id="KW-0479">Metal-binding</keyword>
<sequence>MLQGKVFDSYSDILDSIKKIEEEDDVYLRRGLTQSIKSYNNRKDVKTKLDPKFEWRRVQYLCPHSDKGSRNRETKGLRPNQNIMASDCPVEINFVLDSEQEKFKIAKSVLVHENHQVSALHKKGYARKKHMAPEALQFAQDALSVGAQSTRLRCHLTKKFNTNLLTKDLINIKQSLAGNEVDEWIKTVEILKVLEEEKDGEKSKNVVQVLQDNEEVCAIFFQTESQRKLYPKIGKVVEMDGTYGTTAVGFSLYHLLCEDNNGESQPVAQYFTKTETKEDITEFLRLFSENNDVSVTKVTVTDKDCSEIAALEQYFPGAAHILCDFHVLKAIDSRLNQKVGDKGLTQIYKDEIREHFRRAMYAETPAAFEIEKNYLLTQVLILTKRNIYKRGRRKSSRLLPEQLVQYRVQMDETWPPSSADVWKWYHEPTGKEIFQKTKRLDSVIQLLLDNILVRMNERRLKQIIRENRFPTNSNTNPLHLKFKASVTPYAWNLVKDQLEIIKKKKTNYDFILENNEYNIKSRNTTYLMKSDLSRCSCEFFCNYELPCRHILSFLSKENKEIPTGRYSQHWLDGCTEDGVAVESSITPPTAVVKKKKKRQPVTVREQYNLANCLFKKMAETLSGMTASDFQEKLQLFIDIHNLIKNEKPVRLTSEAVEKEQSSPIDASVVQDEFGDMKDQKERSPVKQNHPWNRLRLSRALKKRGRPKGKDKSLFKPFHERSKKRKMSGKRASQTKKRPRHTVNRMNIHKYLFIIYSYRLYLDE</sequence>
<keyword evidence="1" id="KW-0863">Zinc-finger</keyword>
<dbReference type="EMBL" id="CAKKLH010000285">
    <property type="protein sequence ID" value="CAH0108527.1"/>
    <property type="molecule type" value="Genomic_DNA"/>
</dbReference>
<feature type="compositionally biased region" description="Basic residues" evidence="2">
    <location>
        <begin position="695"/>
        <end position="706"/>
    </location>
</feature>
<dbReference type="InterPro" id="IPR007527">
    <property type="entry name" value="Znf_SWIM"/>
</dbReference>
<dbReference type="PROSITE" id="PS50966">
    <property type="entry name" value="ZF_SWIM"/>
    <property type="match status" value="1"/>
</dbReference>
<organism evidence="4 5">
    <name type="scientific">Daphnia galeata</name>
    <dbReference type="NCBI Taxonomy" id="27404"/>
    <lineage>
        <taxon>Eukaryota</taxon>
        <taxon>Metazoa</taxon>
        <taxon>Ecdysozoa</taxon>
        <taxon>Arthropoda</taxon>
        <taxon>Crustacea</taxon>
        <taxon>Branchiopoda</taxon>
        <taxon>Diplostraca</taxon>
        <taxon>Cladocera</taxon>
        <taxon>Anomopoda</taxon>
        <taxon>Daphniidae</taxon>
        <taxon>Daphnia</taxon>
    </lineage>
</organism>
<dbReference type="PANTHER" id="PTHR31569:SF4">
    <property type="entry name" value="SWIM-TYPE DOMAIN-CONTAINING PROTEIN"/>
    <property type="match status" value="1"/>
</dbReference>
<feature type="compositionally biased region" description="Basic and acidic residues" evidence="2">
    <location>
        <begin position="674"/>
        <end position="684"/>
    </location>
</feature>
<dbReference type="InterPro" id="IPR048324">
    <property type="entry name" value="ZSWIM1-3_RNaseH-like"/>
</dbReference>
<name>A0A8J2WKW3_9CRUS</name>
<keyword evidence="5" id="KW-1185">Reference proteome</keyword>
<feature type="region of interest" description="Disordered" evidence="2">
    <location>
        <begin position="655"/>
        <end position="738"/>
    </location>
</feature>
<dbReference type="Pfam" id="PF21056">
    <property type="entry name" value="ZSWIM1-3_RNaseH-like"/>
    <property type="match status" value="1"/>
</dbReference>
<evidence type="ECO:0000256" key="1">
    <source>
        <dbReference type="PROSITE-ProRule" id="PRU00325"/>
    </source>
</evidence>
<dbReference type="PANTHER" id="PTHR31569">
    <property type="entry name" value="SWIM-TYPE DOMAIN-CONTAINING PROTEIN"/>
    <property type="match status" value="1"/>
</dbReference>
<evidence type="ECO:0000259" key="3">
    <source>
        <dbReference type="PROSITE" id="PS50966"/>
    </source>
</evidence>
<dbReference type="InterPro" id="IPR052579">
    <property type="entry name" value="Zinc_finger_SWIM"/>
</dbReference>
<feature type="compositionally biased region" description="Basic and acidic residues" evidence="2">
    <location>
        <begin position="707"/>
        <end position="719"/>
    </location>
</feature>
<evidence type="ECO:0000313" key="5">
    <source>
        <dbReference type="Proteomes" id="UP000789390"/>
    </source>
</evidence>
<proteinExistence type="predicted"/>
<comment type="caution">
    <text evidence="4">The sequence shown here is derived from an EMBL/GenBank/DDBJ whole genome shotgun (WGS) entry which is preliminary data.</text>
</comment>
<keyword evidence="1" id="KW-0862">Zinc</keyword>